<sequence>MNVALLQICGGIAKEIQKCRGNPTSTEGQSGSALFKLSPVEPDATINVSKGRWERCIRAARAVCPNGEFHSTCLGGTSNGDLNFALTAT</sequence>
<proteinExistence type="predicted"/>
<evidence type="ECO:0000313" key="2">
    <source>
        <dbReference type="Proteomes" id="UP000030854"/>
    </source>
</evidence>
<organism evidence="1 2">
    <name type="scientific">Uncinula necator</name>
    <name type="common">Grape powdery mildew</name>
    <dbReference type="NCBI Taxonomy" id="52586"/>
    <lineage>
        <taxon>Eukaryota</taxon>
        <taxon>Fungi</taxon>
        <taxon>Dikarya</taxon>
        <taxon>Ascomycota</taxon>
        <taxon>Pezizomycotina</taxon>
        <taxon>Leotiomycetes</taxon>
        <taxon>Erysiphales</taxon>
        <taxon>Erysiphaceae</taxon>
        <taxon>Erysiphe</taxon>
    </lineage>
</organism>
<name>A0A0B1P4Z0_UNCNE</name>
<dbReference type="EMBL" id="JNVN01002402">
    <property type="protein sequence ID" value="KHJ32016.1"/>
    <property type="molecule type" value="Genomic_DNA"/>
</dbReference>
<dbReference type="HOGENOM" id="CLU_2456437_0_0_1"/>
<dbReference type="Proteomes" id="UP000030854">
    <property type="component" value="Unassembled WGS sequence"/>
</dbReference>
<reference evidence="1 2" key="1">
    <citation type="journal article" date="2014" name="BMC Genomics">
        <title>Adaptive genomic structural variation in the grape powdery mildew pathogen, Erysiphe necator.</title>
        <authorList>
            <person name="Jones L."/>
            <person name="Riaz S."/>
            <person name="Morales-Cruz A."/>
            <person name="Amrine K.C."/>
            <person name="McGuire B."/>
            <person name="Gubler W.D."/>
            <person name="Walker M.A."/>
            <person name="Cantu D."/>
        </authorList>
    </citation>
    <scope>NUCLEOTIDE SEQUENCE [LARGE SCALE GENOMIC DNA]</scope>
    <source>
        <strain evidence="2">c</strain>
    </source>
</reference>
<keyword evidence="2" id="KW-1185">Reference proteome</keyword>
<protein>
    <submittedName>
        <fullName evidence="1">Uncharacterized protein</fullName>
    </submittedName>
</protein>
<comment type="caution">
    <text evidence="1">The sequence shown here is derived from an EMBL/GenBank/DDBJ whole genome shotgun (WGS) entry which is preliminary data.</text>
</comment>
<dbReference type="AlphaFoldDB" id="A0A0B1P4Z0"/>
<gene>
    <name evidence="1" type="ORF">EV44_g6193</name>
</gene>
<evidence type="ECO:0000313" key="1">
    <source>
        <dbReference type="EMBL" id="KHJ32016.1"/>
    </source>
</evidence>
<accession>A0A0B1P4Z0</accession>